<accession>A0A6L5G3S0</accession>
<dbReference type="GO" id="GO:0022857">
    <property type="term" value="F:transmembrane transporter activity"/>
    <property type="evidence" value="ECO:0007669"/>
    <property type="project" value="InterPro"/>
</dbReference>
<feature type="transmembrane region" description="Helical" evidence="8">
    <location>
        <begin position="66"/>
        <end position="87"/>
    </location>
</feature>
<dbReference type="SUPFAM" id="SSF103473">
    <property type="entry name" value="MFS general substrate transporter"/>
    <property type="match status" value="1"/>
</dbReference>
<evidence type="ECO:0000256" key="2">
    <source>
        <dbReference type="ARBA" id="ARBA00022448"/>
    </source>
</evidence>
<evidence type="ECO:0000256" key="7">
    <source>
        <dbReference type="SAM" id="MobiDB-lite"/>
    </source>
</evidence>
<dbReference type="EMBL" id="WIAO01000002">
    <property type="protein sequence ID" value="MQM24355.1"/>
    <property type="molecule type" value="Genomic_DNA"/>
</dbReference>
<feature type="transmembrane region" description="Helical" evidence="8">
    <location>
        <begin position="107"/>
        <end position="133"/>
    </location>
</feature>
<dbReference type="Pfam" id="PF07690">
    <property type="entry name" value="MFS_1"/>
    <property type="match status" value="1"/>
</dbReference>
<keyword evidence="5 8" id="KW-1133">Transmembrane helix</keyword>
<sequence length="432" mass="44742">MSDENTKAAGPVGDPPEADRRPRFSDVFGDREAAAYLGAFCLSNAGAMLNRVAVTYLVWERTDSSALAVASFAISFAPYLGLAQVLGAVVDRYAYRNVMVACDILRAALIALLLIPGMPVPAMMAVVFAVAAVQPAYNAARTATLAQILTGDRLSTAIALTFSVAAVAQIVGYLAGGLLSSIDPYTALTVNAVLFAVSAVAVAALVRFRPSANKREERRHVLSETADGLRMLRDSKVLRTVSFGIWGLFALTAVPEGVAVLWAAHLHGDSTTQGLIMAVDAAGAVVATLVFTRFVRPSVRDRLIRPLAFLGPIVLASALLDPPLAGVLVIAVGAGVANMIMAPMNATLAQCIPEGWRGRVVAAVNSGLQLSQGAAIAAVGLVAELGVPVPYVVGVWGLVGFAIHALITRGWPSSEEIAAAKAASAPPQPAAS</sequence>
<feature type="transmembrane region" description="Helical" evidence="8">
    <location>
        <begin position="326"/>
        <end position="348"/>
    </location>
</feature>
<name>A0A6L5G3S0_9ACTN</name>
<dbReference type="AlphaFoldDB" id="A0A6L5G3S0"/>
<dbReference type="RefSeq" id="WP_153023558.1">
    <property type="nucleotide sequence ID" value="NZ_WIAO01000002.1"/>
</dbReference>
<gene>
    <name evidence="9" type="ORF">GFD30_01985</name>
</gene>
<keyword evidence="10" id="KW-1185">Reference proteome</keyword>
<reference evidence="9 10" key="1">
    <citation type="submission" date="2019-10" db="EMBL/GenBank/DDBJ databases">
        <title>Glycomyces albidus sp. nov., a novel actinomycete isolated from rhizosphere soil of wheat (Triticum aestivum L.).</title>
        <authorList>
            <person name="Qian L."/>
        </authorList>
    </citation>
    <scope>NUCLEOTIDE SEQUENCE [LARGE SCALE GENOMIC DNA]</scope>
    <source>
        <strain evidence="9 10">NEAU-7082</strain>
    </source>
</reference>
<keyword evidence="2" id="KW-0813">Transport</keyword>
<feature type="transmembrane region" description="Helical" evidence="8">
    <location>
        <begin position="360"/>
        <end position="383"/>
    </location>
</feature>
<dbReference type="GO" id="GO:0005886">
    <property type="term" value="C:plasma membrane"/>
    <property type="evidence" value="ECO:0007669"/>
    <property type="project" value="UniProtKB-SubCell"/>
</dbReference>
<feature type="transmembrane region" description="Helical" evidence="8">
    <location>
        <begin position="389"/>
        <end position="407"/>
    </location>
</feature>
<evidence type="ECO:0000256" key="5">
    <source>
        <dbReference type="ARBA" id="ARBA00022989"/>
    </source>
</evidence>
<comment type="caution">
    <text evidence="9">The sequence shown here is derived from an EMBL/GenBank/DDBJ whole genome shotgun (WGS) entry which is preliminary data.</text>
</comment>
<feature type="transmembrane region" description="Helical" evidence="8">
    <location>
        <begin position="154"/>
        <end position="175"/>
    </location>
</feature>
<protein>
    <submittedName>
        <fullName evidence="9">MFS transporter</fullName>
    </submittedName>
</protein>
<evidence type="ECO:0000256" key="4">
    <source>
        <dbReference type="ARBA" id="ARBA00022692"/>
    </source>
</evidence>
<feature type="transmembrane region" description="Helical" evidence="8">
    <location>
        <begin position="274"/>
        <end position="291"/>
    </location>
</feature>
<comment type="subcellular location">
    <subcellularLocation>
        <location evidence="1">Cell membrane</location>
        <topology evidence="1">Multi-pass membrane protein</topology>
    </subcellularLocation>
</comment>
<organism evidence="9 10">
    <name type="scientific">Glycomyces albidus</name>
    <dbReference type="NCBI Taxonomy" id="2656774"/>
    <lineage>
        <taxon>Bacteria</taxon>
        <taxon>Bacillati</taxon>
        <taxon>Actinomycetota</taxon>
        <taxon>Actinomycetes</taxon>
        <taxon>Glycomycetales</taxon>
        <taxon>Glycomycetaceae</taxon>
        <taxon>Glycomyces</taxon>
    </lineage>
</organism>
<evidence type="ECO:0000256" key="1">
    <source>
        <dbReference type="ARBA" id="ARBA00004651"/>
    </source>
</evidence>
<keyword evidence="6 8" id="KW-0472">Membrane</keyword>
<feature type="transmembrane region" description="Helical" evidence="8">
    <location>
        <begin position="33"/>
        <end position="59"/>
    </location>
</feature>
<evidence type="ECO:0000256" key="8">
    <source>
        <dbReference type="SAM" id="Phobius"/>
    </source>
</evidence>
<feature type="region of interest" description="Disordered" evidence="7">
    <location>
        <begin position="1"/>
        <end position="21"/>
    </location>
</feature>
<feature type="transmembrane region" description="Helical" evidence="8">
    <location>
        <begin position="187"/>
        <end position="208"/>
    </location>
</feature>
<evidence type="ECO:0000256" key="3">
    <source>
        <dbReference type="ARBA" id="ARBA00022475"/>
    </source>
</evidence>
<dbReference type="InterPro" id="IPR036259">
    <property type="entry name" value="MFS_trans_sf"/>
</dbReference>
<keyword evidence="4 8" id="KW-0812">Transmembrane</keyword>
<feature type="transmembrane region" description="Helical" evidence="8">
    <location>
        <begin position="240"/>
        <end position="262"/>
    </location>
</feature>
<keyword evidence="3" id="KW-1003">Cell membrane</keyword>
<dbReference type="PANTHER" id="PTHR43266">
    <property type="entry name" value="MACROLIDE-EFFLUX PROTEIN"/>
    <property type="match status" value="1"/>
</dbReference>
<feature type="transmembrane region" description="Helical" evidence="8">
    <location>
        <begin position="303"/>
        <end position="320"/>
    </location>
</feature>
<evidence type="ECO:0000313" key="9">
    <source>
        <dbReference type="EMBL" id="MQM24355.1"/>
    </source>
</evidence>
<dbReference type="InterPro" id="IPR011701">
    <property type="entry name" value="MFS"/>
</dbReference>
<evidence type="ECO:0000313" key="10">
    <source>
        <dbReference type="Proteomes" id="UP000477750"/>
    </source>
</evidence>
<dbReference type="Gene3D" id="1.20.1250.20">
    <property type="entry name" value="MFS general substrate transporter like domains"/>
    <property type="match status" value="1"/>
</dbReference>
<evidence type="ECO:0000256" key="6">
    <source>
        <dbReference type="ARBA" id="ARBA00023136"/>
    </source>
</evidence>
<dbReference type="Proteomes" id="UP000477750">
    <property type="component" value="Unassembled WGS sequence"/>
</dbReference>
<dbReference type="PANTHER" id="PTHR43266:SF2">
    <property type="entry name" value="MAJOR FACILITATOR SUPERFAMILY (MFS) PROFILE DOMAIN-CONTAINING PROTEIN"/>
    <property type="match status" value="1"/>
</dbReference>
<proteinExistence type="predicted"/>